<dbReference type="PANTHER" id="PTHR47331:SF5">
    <property type="entry name" value="RIBONUCLEASE H"/>
    <property type="match status" value="1"/>
</dbReference>
<comment type="caution">
    <text evidence="1">The sequence shown here is derived from an EMBL/GenBank/DDBJ whole genome shotgun (WGS) entry which is preliminary data.</text>
</comment>
<gene>
    <name evidence="1" type="ORF">TKK_000316</name>
</gene>
<protein>
    <submittedName>
        <fullName evidence="1">Uncharacterized protein</fullName>
    </submittedName>
</protein>
<dbReference type="AlphaFoldDB" id="A0ABD2XTL1"/>
<accession>A0ABD2XTL1</accession>
<dbReference type="EMBL" id="JBJJXI010000003">
    <property type="protein sequence ID" value="KAL3407638.1"/>
    <property type="molecule type" value="Genomic_DNA"/>
</dbReference>
<sequence length="259" mass="29160">MDCFSFQFRPILTSSPDTRRTVLSDIPRTYDLIGWLFPVLVVTKILLQDICIDSSDWDTPIAEHLDQQWSDFCAALDDVSNIQVPGWFGTSETGTWHHQAFSDVSKRAYAAALYAVTPSMSSRLIVAETKLAPTNLQTVPRLELCAAALLVHLVKILLDGLRFSPVLIFCCLDSSVVLEWIRGHLSRWPTFVANRVSDIQTGLSDACWRYVRTMDNSVDFATRGLSLLVLAAFSLWWTRPFWILDKEATWSASIASPKT</sequence>
<dbReference type="Proteomes" id="UP001627154">
    <property type="component" value="Unassembled WGS sequence"/>
</dbReference>
<dbReference type="PANTHER" id="PTHR47331">
    <property type="entry name" value="PHD-TYPE DOMAIN-CONTAINING PROTEIN"/>
    <property type="match status" value="1"/>
</dbReference>
<name>A0ABD2XTL1_9HYME</name>
<keyword evidence="2" id="KW-1185">Reference proteome</keyword>
<organism evidence="1 2">
    <name type="scientific">Trichogramma kaykai</name>
    <dbReference type="NCBI Taxonomy" id="54128"/>
    <lineage>
        <taxon>Eukaryota</taxon>
        <taxon>Metazoa</taxon>
        <taxon>Ecdysozoa</taxon>
        <taxon>Arthropoda</taxon>
        <taxon>Hexapoda</taxon>
        <taxon>Insecta</taxon>
        <taxon>Pterygota</taxon>
        <taxon>Neoptera</taxon>
        <taxon>Endopterygota</taxon>
        <taxon>Hymenoptera</taxon>
        <taxon>Apocrita</taxon>
        <taxon>Proctotrupomorpha</taxon>
        <taxon>Chalcidoidea</taxon>
        <taxon>Trichogrammatidae</taxon>
        <taxon>Trichogramma</taxon>
    </lineage>
</organism>
<evidence type="ECO:0000313" key="2">
    <source>
        <dbReference type="Proteomes" id="UP001627154"/>
    </source>
</evidence>
<reference evidence="1 2" key="1">
    <citation type="journal article" date="2024" name="bioRxiv">
        <title>A reference genome for Trichogramma kaykai: A tiny desert-dwelling parasitoid wasp with competing sex-ratio distorters.</title>
        <authorList>
            <person name="Culotta J."/>
            <person name="Lindsey A.R."/>
        </authorList>
    </citation>
    <scope>NUCLEOTIDE SEQUENCE [LARGE SCALE GENOMIC DNA]</scope>
    <source>
        <strain evidence="1 2">KSX58</strain>
    </source>
</reference>
<proteinExistence type="predicted"/>
<dbReference type="Pfam" id="PF05380">
    <property type="entry name" value="Peptidase_A17"/>
    <property type="match status" value="1"/>
</dbReference>
<dbReference type="InterPro" id="IPR008042">
    <property type="entry name" value="Retrotrans_Pao"/>
</dbReference>
<evidence type="ECO:0000313" key="1">
    <source>
        <dbReference type="EMBL" id="KAL3407638.1"/>
    </source>
</evidence>